<feature type="domain" description="C2H2-type" evidence="14">
    <location>
        <begin position="651"/>
        <end position="678"/>
    </location>
</feature>
<comment type="subcellular location">
    <subcellularLocation>
        <location evidence="2">Nucleus</location>
    </subcellularLocation>
</comment>
<dbReference type="FunFam" id="3.30.160.60:FF:002343">
    <property type="entry name" value="Zinc finger protein 33A"/>
    <property type="match status" value="1"/>
</dbReference>
<organism evidence="15 16">
    <name type="scientific">Elysia marginata</name>
    <dbReference type="NCBI Taxonomy" id="1093978"/>
    <lineage>
        <taxon>Eukaryota</taxon>
        <taxon>Metazoa</taxon>
        <taxon>Spiralia</taxon>
        <taxon>Lophotrochozoa</taxon>
        <taxon>Mollusca</taxon>
        <taxon>Gastropoda</taxon>
        <taxon>Heterobranchia</taxon>
        <taxon>Euthyneura</taxon>
        <taxon>Panpulmonata</taxon>
        <taxon>Sacoglossa</taxon>
        <taxon>Placobranchoidea</taxon>
        <taxon>Plakobranchidae</taxon>
        <taxon>Elysia</taxon>
    </lineage>
</organism>
<proteinExistence type="inferred from homology"/>
<keyword evidence="9" id="KW-0238">DNA-binding</keyword>
<comment type="caution">
    <text evidence="15">The sequence shown here is derived from an EMBL/GenBank/DDBJ whole genome shotgun (WGS) entry which is preliminary data.</text>
</comment>
<dbReference type="FunFam" id="3.30.160.60:FF:000358">
    <property type="entry name" value="zinc finger protein 24"/>
    <property type="match status" value="1"/>
</dbReference>
<evidence type="ECO:0000256" key="10">
    <source>
        <dbReference type="ARBA" id="ARBA00023163"/>
    </source>
</evidence>
<dbReference type="FunFam" id="3.30.160.60:FF:000966">
    <property type="entry name" value="ZFP90 zinc finger protein"/>
    <property type="match status" value="1"/>
</dbReference>
<gene>
    <name evidence="15" type="ORF">ElyMa_005765100</name>
</gene>
<dbReference type="FunFam" id="3.30.160.60:FF:000100">
    <property type="entry name" value="Zinc finger 45-like"/>
    <property type="match status" value="2"/>
</dbReference>
<keyword evidence="8" id="KW-0805">Transcription regulation</keyword>
<comment type="similarity">
    <text evidence="3">Belongs to the krueppel C2H2-type zinc-finger protein family.</text>
</comment>
<evidence type="ECO:0000313" key="16">
    <source>
        <dbReference type="Proteomes" id="UP000762676"/>
    </source>
</evidence>
<feature type="domain" description="C2H2-type" evidence="14">
    <location>
        <begin position="791"/>
        <end position="818"/>
    </location>
</feature>
<keyword evidence="6 12" id="KW-0863">Zinc-finger</keyword>
<keyword evidence="10" id="KW-0804">Transcription</keyword>
<dbReference type="SMART" id="SM00355">
    <property type="entry name" value="ZnF_C2H2"/>
    <property type="match status" value="10"/>
</dbReference>
<accession>A0AAV4FRC3</accession>
<dbReference type="Pfam" id="PF00096">
    <property type="entry name" value="zf-C2H2"/>
    <property type="match status" value="7"/>
</dbReference>
<dbReference type="FunFam" id="3.30.160.60:FF:000446">
    <property type="entry name" value="Zinc finger protein"/>
    <property type="match status" value="1"/>
</dbReference>
<evidence type="ECO:0000256" key="8">
    <source>
        <dbReference type="ARBA" id="ARBA00023015"/>
    </source>
</evidence>
<dbReference type="Proteomes" id="UP000762676">
    <property type="component" value="Unassembled WGS sequence"/>
</dbReference>
<keyword evidence="7" id="KW-0862">Zinc</keyword>
<feature type="domain" description="C2H2-type" evidence="14">
    <location>
        <begin position="679"/>
        <end position="706"/>
    </location>
</feature>
<dbReference type="PROSITE" id="PS50157">
    <property type="entry name" value="ZINC_FINGER_C2H2_2"/>
    <property type="match status" value="10"/>
</dbReference>
<keyword evidence="5" id="KW-0677">Repeat</keyword>
<evidence type="ECO:0000256" key="13">
    <source>
        <dbReference type="SAM" id="MobiDB-lite"/>
    </source>
</evidence>
<keyword evidence="16" id="KW-1185">Reference proteome</keyword>
<evidence type="ECO:0000256" key="1">
    <source>
        <dbReference type="ARBA" id="ARBA00003767"/>
    </source>
</evidence>
<reference evidence="15 16" key="1">
    <citation type="journal article" date="2021" name="Elife">
        <title>Chloroplast acquisition without the gene transfer in kleptoplastic sea slugs, Plakobranchus ocellatus.</title>
        <authorList>
            <person name="Maeda T."/>
            <person name="Takahashi S."/>
            <person name="Yoshida T."/>
            <person name="Shimamura S."/>
            <person name="Takaki Y."/>
            <person name="Nagai Y."/>
            <person name="Toyoda A."/>
            <person name="Suzuki Y."/>
            <person name="Arimoto A."/>
            <person name="Ishii H."/>
            <person name="Satoh N."/>
            <person name="Nishiyama T."/>
            <person name="Hasebe M."/>
            <person name="Maruyama T."/>
            <person name="Minagawa J."/>
            <person name="Obokata J."/>
            <person name="Shigenobu S."/>
        </authorList>
    </citation>
    <scope>NUCLEOTIDE SEQUENCE [LARGE SCALE GENOMIC DNA]</scope>
</reference>
<dbReference type="EMBL" id="BMAT01011551">
    <property type="protein sequence ID" value="GFR74901.1"/>
    <property type="molecule type" value="Genomic_DNA"/>
</dbReference>
<feature type="domain" description="C2H2-type" evidence="14">
    <location>
        <begin position="847"/>
        <end position="870"/>
    </location>
</feature>
<sequence>MSTKKTVEIREDLSQCQTIHRIKDTLWPENLAYICSPHAPKRSLGSVEGTPVSLNRVRADEAVVDTKSAMVSDLSLPSQIINGQSIFKDKSNVIWSTPLGQKPSQENQNKAIMENSDLTQKKLLYVVENSKLGQRIVTLNVESTQNSSAFENDAPEKQLNLESPQTSSVSENSVTKKHPTVEPLSKAITAESVTQEHLILGSMFPTDCVIQKNVTLESTSRASATKTGVDVELPSKANTTMVENRRTQEHLTIESSSKSSTNTVENGVMTQEHLKIRERLNVESLSQSSAGKAVMTKECLNFAGGRKRKSVEIRECVPMENIIAFWKVSEGAIEKSPIAAIEKTYQKSNQSADSQNNTNSCSKLSAASSNLTKSASRGKPSTRSASTSTDTSRLLQRSSLENMLVKLKRIVQQVTSGLTRNEVGSPVSSVKEENHLKSMEVLKKNYHKPAEKPRSQEESQRVDSLPSRACETKKELVELGGSKEMDISAHQVTNSGIHRIKRLGVSDSRKKENCPAVGHVCRMSSQTFVSGTKFKADSPTFTKVRKRRQSLAVPSGEQIKCKPPGYETSRLPCAEDHSNLPKKTSGSQISTKKRCTCSICGKSFCRVSSLNVHLRTHSNDRPFKCRFCGQGFKAKYTCERHEYSHTQEKPFGCNVCGKTFIDSVRLRRHKMSHTGERHFFCKICGKGCISMEDLQKHLRVHTGERPFECQTCGKRYRDKSSLYVHMRVHRGEKPFKCEICHKTFTYYGALSAHKGVHSKEKPFKCEICGTGFVNIVRLRAHRMIHSGEKPYKCETCNKSFRTKATLKAHTRTHSGLRQHKCSYCGREFREEAAKINHERTHTGEKPFKCKLCGQAYGQMSSIYRHWKIKHKINTSCKKFSNVKIKSLLMSPKEFI</sequence>
<dbReference type="InterPro" id="IPR013087">
    <property type="entry name" value="Znf_C2H2_type"/>
</dbReference>
<dbReference type="PROSITE" id="PS00028">
    <property type="entry name" value="ZINC_FINGER_C2H2_1"/>
    <property type="match status" value="10"/>
</dbReference>
<evidence type="ECO:0000256" key="11">
    <source>
        <dbReference type="ARBA" id="ARBA00023242"/>
    </source>
</evidence>
<keyword evidence="11" id="KW-0539">Nucleus</keyword>
<evidence type="ECO:0000256" key="12">
    <source>
        <dbReference type="PROSITE-ProRule" id="PRU00042"/>
    </source>
</evidence>
<feature type="region of interest" description="Disordered" evidence="13">
    <location>
        <begin position="145"/>
        <end position="178"/>
    </location>
</feature>
<feature type="domain" description="C2H2-type" evidence="14">
    <location>
        <begin position="735"/>
        <end position="762"/>
    </location>
</feature>
<feature type="region of interest" description="Disordered" evidence="13">
    <location>
        <begin position="445"/>
        <end position="466"/>
    </location>
</feature>
<protein>
    <submittedName>
        <fullName evidence="15">Zinc finger protein</fullName>
    </submittedName>
</protein>
<evidence type="ECO:0000259" key="14">
    <source>
        <dbReference type="PROSITE" id="PS50157"/>
    </source>
</evidence>
<feature type="domain" description="C2H2-type" evidence="14">
    <location>
        <begin position="595"/>
        <end position="622"/>
    </location>
</feature>
<evidence type="ECO:0000256" key="5">
    <source>
        <dbReference type="ARBA" id="ARBA00022737"/>
    </source>
</evidence>
<feature type="compositionally biased region" description="Polar residues" evidence="13">
    <location>
        <begin position="160"/>
        <end position="173"/>
    </location>
</feature>
<feature type="domain" description="C2H2-type" evidence="14">
    <location>
        <begin position="819"/>
        <end position="846"/>
    </location>
</feature>
<dbReference type="SUPFAM" id="SSF57667">
    <property type="entry name" value="beta-beta-alpha zinc fingers"/>
    <property type="match status" value="5"/>
</dbReference>
<evidence type="ECO:0000256" key="6">
    <source>
        <dbReference type="ARBA" id="ARBA00022771"/>
    </source>
</evidence>
<dbReference type="GO" id="GO:0008270">
    <property type="term" value="F:zinc ion binding"/>
    <property type="evidence" value="ECO:0007669"/>
    <property type="project" value="UniProtKB-KW"/>
</dbReference>
<dbReference type="GO" id="GO:0005634">
    <property type="term" value="C:nucleus"/>
    <property type="evidence" value="ECO:0007669"/>
    <property type="project" value="UniProtKB-SubCell"/>
</dbReference>
<dbReference type="PANTHER" id="PTHR24379:SF121">
    <property type="entry name" value="C2H2-TYPE DOMAIN-CONTAINING PROTEIN"/>
    <property type="match status" value="1"/>
</dbReference>
<feature type="domain" description="C2H2-type" evidence="14">
    <location>
        <begin position="707"/>
        <end position="734"/>
    </location>
</feature>
<feature type="compositionally biased region" description="Basic and acidic residues" evidence="13">
    <location>
        <begin position="445"/>
        <end position="461"/>
    </location>
</feature>
<feature type="domain" description="C2H2-type" evidence="14">
    <location>
        <begin position="763"/>
        <end position="790"/>
    </location>
</feature>
<dbReference type="InterPro" id="IPR036236">
    <property type="entry name" value="Znf_C2H2_sf"/>
</dbReference>
<evidence type="ECO:0000256" key="4">
    <source>
        <dbReference type="ARBA" id="ARBA00022723"/>
    </source>
</evidence>
<feature type="compositionally biased region" description="Low complexity" evidence="13">
    <location>
        <begin position="381"/>
        <end position="393"/>
    </location>
</feature>
<feature type="domain" description="C2H2-type" evidence="14">
    <location>
        <begin position="623"/>
        <end position="650"/>
    </location>
</feature>
<evidence type="ECO:0000256" key="7">
    <source>
        <dbReference type="ARBA" id="ARBA00022833"/>
    </source>
</evidence>
<evidence type="ECO:0000256" key="3">
    <source>
        <dbReference type="ARBA" id="ARBA00006991"/>
    </source>
</evidence>
<keyword evidence="4" id="KW-0479">Metal-binding</keyword>
<feature type="compositionally biased region" description="Polar residues" evidence="13">
    <location>
        <begin position="349"/>
        <end position="375"/>
    </location>
</feature>
<name>A0AAV4FRC3_9GAST</name>
<dbReference type="AlphaFoldDB" id="A0AAV4FRC3"/>
<feature type="region of interest" description="Disordered" evidence="13">
    <location>
        <begin position="349"/>
        <end position="394"/>
    </location>
</feature>
<dbReference type="Gene3D" id="3.30.160.60">
    <property type="entry name" value="Classic Zinc Finger"/>
    <property type="match status" value="10"/>
</dbReference>
<evidence type="ECO:0000256" key="2">
    <source>
        <dbReference type="ARBA" id="ARBA00004123"/>
    </source>
</evidence>
<dbReference type="PANTHER" id="PTHR24379">
    <property type="entry name" value="KRAB AND ZINC FINGER DOMAIN-CONTAINING"/>
    <property type="match status" value="1"/>
</dbReference>
<evidence type="ECO:0000313" key="15">
    <source>
        <dbReference type="EMBL" id="GFR74901.1"/>
    </source>
</evidence>
<dbReference type="FunFam" id="3.30.160.60:FF:000151">
    <property type="entry name" value="Zinc finger and SCAN domain-containing 21"/>
    <property type="match status" value="1"/>
</dbReference>
<evidence type="ECO:0000256" key="9">
    <source>
        <dbReference type="ARBA" id="ARBA00023125"/>
    </source>
</evidence>
<dbReference type="GO" id="GO:0003677">
    <property type="term" value="F:DNA binding"/>
    <property type="evidence" value="ECO:0007669"/>
    <property type="project" value="UniProtKB-KW"/>
</dbReference>
<comment type="function">
    <text evidence="1">May be involved in transcriptional regulation.</text>
</comment>